<organism evidence="3 4">
    <name type="scientific">Parapedobacter pyrenivorans</name>
    <dbReference type="NCBI Taxonomy" id="1305674"/>
    <lineage>
        <taxon>Bacteria</taxon>
        <taxon>Pseudomonadati</taxon>
        <taxon>Bacteroidota</taxon>
        <taxon>Sphingobacteriia</taxon>
        <taxon>Sphingobacteriales</taxon>
        <taxon>Sphingobacteriaceae</taxon>
        <taxon>Parapedobacter</taxon>
    </lineage>
</organism>
<dbReference type="Proteomes" id="UP000660862">
    <property type="component" value="Unassembled WGS sequence"/>
</dbReference>
<evidence type="ECO:0000259" key="2">
    <source>
        <dbReference type="Pfam" id="PF14534"/>
    </source>
</evidence>
<feature type="chain" id="PRO_5037985277" description="DUF4440 domain-containing protein" evidence="1">
    <location>
        <begin position="17"/>
        <end position="142"/>
    </location>
</feature>
<name>A0A917HYQ5_9SPHI</name>
<dbReference type="InterPro" id="IPR027843">
    <property type="entry name" value="DUF4440"/>
</dbReference>
<dbReference type="Pfam" id="PF14534">
    <property type="entry name" value="DUF4440"/>
    <property type="match status" value="1"/>
</dbReference>
<dbReference type="SUPFAM" id="SSF54427">
    <property type="entry name" value="NTF2-like"/>
    <property type="match status" value="1"/>
</dbReference>
<comment type="caution">
    <text evidence="3">The sequence shown here is derived from an EMBL/GenBank/DDBJ whole genome shotgun (WGS) entry which is preliminary data.</text>
</comment>
<dbReference type="InterPro" id="IPR032710">
    <property type="entry name" value="NTF2-like_dom_sf"/>
</dbReference>
<dbReference type="Gene3D" id="3.10.450.50">
    <property type="match status" value="1"/>
</dbReference>
<sequence length="142" mass="16067">MKFLHLLLILSSLISACSDSNTTAESAIFAAMQKQETAWNAGDIHTFMETYWHHDSLLFVGGVGPVYGWQNTLDRYLKTYPDTVAMGKLKFNIIQVNRLSSNHYFVLGNWQLTRAIGNASGHFTLLFEKIDNKWLIVADHSS</sequence>
<dbReference type="RefSeq" id="WP_188507623.1">
    <property type="nucleotide sequence ID" value="NZ_BMER01000004.1"/>
</dbReference>
<feature type="domain" description="DUF4440" evidence="2">
    <location>
        <begin position="30"/>
        <end position="136"/>
    </location>
</feature>
<gene>
    <name evidence="3" type="ORF">GCM10007415_37560</name>
</gene>
<proteinExistence type="predicted"/>
<evidence type="ECO:0000313" key="3">
    <source>
        <dbReference type="EMBL" id="GGG98465.1"/>
    </source>
</evidence>
<accession>A0A917HYQ5</accession>
<dbReference type="PROSITE" id="PS51257">
    <property type="entry name" value="PROKAR_LIPOPROTEIN"/>
    <property type="match status" value="1"/>
</dbReference>
<evidence type="ECO:0000256" key="1">
    <source>
        <dbReference type="SAM" id="SignalP"/>
    </source>
</evidence>
<keyword evidence="4" id="KW-1185">Reference proteome</keyword>
<dbReference type="AlphaFoldDB" id="A0A917HYQ5"/>
<reference evidence="3" key="2">
    <citation type="submission" date="2020-09" db="EMBL/GenBank/DDBJ databases">
        <authorList>
            <person name="Sun Q."/>
            <person name="Zhou Y."/>
        </authorList>
    </citation>
    <scope>NUCLEOTIDE SEQUENCE</scope>
    <source>
        <strain evidence="3">CGMCC 1.12195</strain>
    </source>
</reference>
<protein>
    <recommendedName>
        <fullName evidence="2">DUF4440 domain-containing protein</fullName>
    </recommendedName>
</protein>
<reference evidence="3" key="1">
    <citation type="journal article" date="2014" name="Int. J. Syst. Evol. Microbiol.">
        <title>Complete genome sequence of Corynebacterium casei LMG S-19264T (=DSM 44701T), isolated from a smear-ripened cheese.</title>
        <authorList>
            <consortium name="US DOE Joint Genome Institute (JGI-PGF)"/>
            <person name="Walter F."/>
            <person name="Albersmeier A."/>
            <person name="Kalinowski J."/>
            <person name="Ruckert C."/>
        </authorList>
    </citation>
    <scope>NUCLEOTIDE SEQUENCE</scope>
    <source>
        <strain evidence="3">CGMCC 1.12195</strain>
    </source>
</reference>
<evidence type="ECO:0000313" key="4">
    <source>
        <dbReference type="Proteomes" id="UP000660862"/>
    </source>
</evidence>
<keyword evidence="1" id="KW-0732">Signal</keyword>
<dbReference type="EMBL" id="BMER01000004">
    <property type="protein sequence ID" value="GGG98465.1"/>
    <property type="molecule type" value="Genomic_DNA"/>
</dbReference>
<feature type="signal peptide" evidence="1">
    <location>
        <begin position="1"/>
        <end position="16"/>
    </location>
</feature>